<dbReference type="InterPro" id="IPR020568">
    <property type="entry name" value="Ribosomal_Su5_D2-typ_SF"/>
</dbReference>
<dbReference type="GO" id="GO:0071051">
    <property type="term" value="P:poly(A)-dependent snoRNA 3'-end processing"/>
    <property type="evidence" value="ECO:0007669"/>
    <property type="project" value="TreeGrafter"/>
</dbReference>
<dbReference type="Pfam" id="PF01138">
    <property type="entry name" value="RNase_PH"/>
    <property type="match status" value="1"/>
</dbReference>
<dbReference type="GO" id="GO:0000177">
    <property type="term" value="C:cytoplasmic exosome (RNase complex)"/>
    <property type="evidence" value="ECO:0007669"/>
    <property type="project" value="TreeGrafter"/>
</dbReference>
<dbReference type="PANTHER" id="PTHR11953">
    <property type="entry name" value="EXOSOME COMPLEX COMPONENT"/>
    <property type="match status" value="1"/>
</dbReference>
<evidence type="ECO:0000256" key="1">
    <source>
        <dbReference type="ARBA" id="ARBA00004123"/>
    </source>
</evidence>
<organism evidence="8">
    <name type="scientific">Arabidopsis lyrata subsp. lyrata</name>
    <name type="common">Lyre-leaved rock-cress</name>
    <dbReference type="NCBI Taxonomy" id="81972"/>
    <lineage>
        <taxon>Eukaryota</taxon>
        <taxon>Viridiplantae</taxon>
        <taxon>Streptophyta</taxon>
        <taxon>Embryophyta</taxon>
        <taxon>Tracheophyta</taxon>
        <taxon>Spermatophyta</taxon>
        <taxon>Magnoliopsida</taxon>
        <taxon>eudicotyledons</taxon>
        <taxon>Gunneridae</taxon>
        <taxon>Pentapetalae</taxon>
        <taxon>rosids</taxon>
        <taxon>malvids</taxon>
        <taxon>Brassicales</taxon>
        <taxon>Brassicaceae</taxon>
        <taxon>Camelineae</taxon>
        <taxon>Arabidopsis</taxon>
    </lineage>
</organism>
<dbReference type="GO" id="GO:0034475">
    <property type="term" value="P:U4 snRNA 3'-end processing"/>
    <property type="evidence" value="ECO:0007669"/>
    <property type="project" value="TreeGrafter"/>
</dbReference>
<evidence type="ECO:0000256" key="4">
    <source>
        <dbReference type="ARBA" id="ARBA00022835"/>
    </source>
</evidence>
<accession>D7KE38</accession>
<protein>
    <recommendedName>
        <fullName evidence="6">Exoribonuclease phosphorolytic domain-containing protein</fullName>
    </recommendedName>
</protein>
<dbReference type="GO" id="GO:0006364">
    <property type="term" value="P:rRNA processing"/>
    <property type="evidence" value="ECO:0007669"/>
    <property type="project" value="UniProtKB-KW"/>
</dbReference>
<dbReference type="PANTHER" id="PTHR11953:SF1">
    <property type="entry name" value="EXOSOME COMPLEX COMPONENT RRP46"/>
    <property type="match status" value="1"/>
</dbReference>
<comment type="similarity">
    <text evidence="2">Belongs to the RNase PH family.</text>
</comment>
<dbReference type="GO" id="GO:0016075">
    <property type="term" value="P:rRNA catabolic process"/>
    <property type="evidence" value="ECO:0007669"/>
    <property type="project" value="TreeGrafter"/>
</dbReference>
<dbReference type="GO" id="GO:0000176">
    <property type="term" value="C:nuclear exosome (RNase complex)"/>
    <property type="evidence" value="ECO:0007669"/>
    <property type="project" value="TreeGrafter"/>
</dbReference>
<dbReference type="eggNOG" id="KOG1069">
    <property type="taxonomic scope" value="Eukaryota"/>
</dbReference>
<keyword evidence="3" id="KW-0698">rRNA processing</keyword>
<dbReference type="SUPFAM" id="SSF54211">
    <property type="entry name" value="Ribosomal protein S5 domain 2-like"/>
    <property type="match status" value="1"/>
</dbReference>
<reference evidence="8" key="1">
    <citation type="journal article" date="2011" name="Nat. Genet.">
        <title>The Arabidopsis lyrata genome sequence and the basis of rapid genome size change.</title>
        <authorList>
            <person name="Hu T.T."/>
            <person name="Pattyn P."/>
            <person name="Bakker E.G."/>
            <person name="Cao J."/>
            <person name="Cheng J.-F."/>
            <person name="Clark R.M."/>
            <person name="Fahlgren N."/>
            <person name="Fawcett J.A."/>
            <person name="Grimwood J."/>
            <person name="Gundlach H."/>
            <person name="Haberer G."/>
            <person name="Hollister J.D."/>
            <person name="Ossowski S."/>
            <person name="Ottilar R.P."/>
            <person name="Salamov A.A."/>
            <person name="Schneeberger K."/>
            <person name="Spannagl M."/>
            <person name="Wang X."/>
            <person name="Yang L."/>
            <person name="Nasrallah M.E."/>
            <person name="Bergelson J."/>
            <person name="Carrington J.C."/>
            <person name="Gaut B.S."/>
            <person name="Schmutz J."/>
            <person name="Mayer K.F.X."/>
            <person name="Van de Peer Y."/>
            <person name="Grigoriev I.V."/>
            <person name="Nordborg M."/>
            <person name="Weigel D."/>
            <person name="Guo Y.-L."/>
        </authorList>
    </citation>
    <scope>NUCLEOTIDE SEQUENCE [LARGE SCALE GENOMIC DNA]</scope>
    <source>
        <strain evidence="8">cv. MN47</strain>
    </source>
</reference>
<dbReference type="InterPro" id="IPR001247">
    <property type="entry name" value="ExoRNase_PH_dom1"/>
</dbReference>
<name>D7KE38_ARALL</name>
<keyword evidence="8" id="KW-1185">Reference proteome</keyword>
<dbReference type="HOGENOM" id="CLU_1663157_0_0_1"/>
<dbReference type="STRING" id="81972.D7KE38"/>
<evidence type="ECO:0000313" key="7">
    <source>
        <dbReference type="EMBL" id="EFH67756.1"/>
    </source>
</evidence>
<feature type="domain" description="Exoribonuclease phosphorolytic" evidence="6">
    <location>
        <begin position="36"/>
        <end position="88"/>
    </location>
</feature>
<keyword evidence="5" id="KW-0539">Nucleus</keyword>
<dbReference type="Proteomes" id="UP000008694">
    <property type="component" value="Unassembled WGS sequence"/>
</dbReference>
<dbReference type="AlphaFoldDB" id="D7KE38"/>
<keyword evidence="4" id="KW-0271">Exosome</keyword>
<dbReference type="EMBL" id="GL348713">
    <property type="protein sequence ID" value="EFH67756.1"/>
    <property type="molecule type" value="Genomic_DNA"/>
</dbReference>
<dbReference type="GO" id="GO:0071028">
    <property type="term" value="P:nuclear mRNA surveillance"/>
    <property type="evidence" value="ECO:0007669"/>
    <property type="project" value="TreeGrafter"/>
</dbReference>
<evidence type="ECO:0000313" key="8">
    <source>
        <dbReference type="Proteomes" id="UP000008694"/>
    </source>
</evidence>
<evidence type="ECO:0000256" key="3">
    <source>
        <dbReference type="ARBA" id="ARBA00022552"/>
    </source>
</evidence>
<dbReference type="GO" id="GO:0003723">
    <property type="term" value="F:RNA binding"/>
    <property type="evidence" value="ECO:0007669"/>
    <property type="project" value="TreeGrafter"/>
</dbReference>
<evidence type="ECO:0000256" key="2">
    <source>
        <dbReference type="ARBA" id="ARBA00006678"/>
    </source>
</evidence>
<dbReference type="InterPro" id="IPR027408">
    <property type="entry name" value="PNPase/RNase_PH_dom_sf"/>
</dbReference>
<evidence type="ECO:0000256" key="5">
    <source>
        <dbReference type="ARBA" id="ARBA00023242"/>
    </source>
</evidence>
<dbReference type="Gramene" id="scaffold_104590.1">
    <property type="protein sequence ID" value="scaffold_104590.1"/>
    <property type="gene ID" value="scaffold_104590.1"/>
</dbReference>
<sequence length="159" mass="17559">MLRTRDAYTFENSCVVCEVSIGAIEIDREDGRTPDQLRPLACSRNILHRPHGSASWSQGDTKVLAAVYGPKPGTRKNENPEKACFEVIWKPKSGQIVFPNTTLSVLPEGSSLVEGEPVEDGIIKLVTHGVMSVDDYFWCVENGRAATASLSAFFRKNFQ</sequence>
<gene>
    <name evidence="7" type="ORF">ARALYDRAFT_891796</name>
</gene>
<proteinExistence type="inferred from homology"/>
<evidence type="ECO:0000259" key="6">
    <source>
        <dbReference type="Pfam" id="PF01138"/>
    </source>
</evidence>
<dbReference type="InterPro" id="IPR050080">
    <property type="entry name" value="RNase_PH"/>
</dbReference>
<dbReference type="Gene3D" id="3.30.230.70">
    <property type="entry name" value="GHMP Kinase, N-terminal domain"/>
    <property type="match status" value="1"/>
</dbReference>
<dbReference type="GO" id="GO:0005730">
    <property type="term" value="C:nucleolus"/>
    <property type="evidence" value="ECO:0007669"/>
    <property type="project" value="TreeGrafter"/>
</dbReference>
<comment type="subcellular location">
    <subcellularLocation>
        <location evidence="1">Nucleus</location>
    </subcellularLocation>
</comment>